<feature type="region of interest" description="Disordered" evidence="1">
    <location>
        <begin position="410"/>
        <end position="432"/>
    </location>
</feature>
<dbReference type="EMBL" id="UYJE01007168">
    <property type="protein sequence ID" value="VDI52413.1"/>
    <property type="molecule type" value="Genomic_DNA"/>
</dbReference>
<evidence type="ECO:0000256" key="1">
    <source>
        <dbReference type="SAM" id="MobiDB-lite"/>
    </source>
</evidence>
<keyword evidence="4" id="KW-1185">Reference proteome</keyword>
<keyword evidence="2" id="KW-1133">Transmembrane helix</keyword>
<proteinExistence type="predicted"/>
<feature type="transmembrane region" description="Helical" evidence="2">
    <location>
        <begin position="1163"/>
        <end position="1183"/>
    </location>
</feature>
<accession>A0A8B6FR63</accession>
<reference evidence="3" key="1">
    <citation type="submission" date="2018-11" db="EMBL/GenBank/DDBJ databases">
        <authorList>
            <person name="Alioto T."/>
            <person name="Alioto T."/>
        </authorList>
    </citation>
    <scope>NUCLEOTIDE SEQUENCE</scope>
</reference>
<sequence>MTQEKKLHKYLLIVDTSQRPGVSCTRETSIFIQLTGERAISSYFKVAVFDEGKFIFQRGCKDLILFRIKEYLGQVIEVKMLVTNLKWRPEKVEVVKTSTGERFVVPVRVVYPGSTSSSESGTVYPVAKRNICKVVFQSVLQYHHWISMALGPNKFGAYTGTMNILLIFFGISSLLTSTLIVYILIQPETRDSVYIDMYTFTWCSFVTGMTFVSAAIFEFMLRNIRSGFLPDIVKFKNQMNENEEKPTKSNRLHTYLEEKKYNFTSETEIKSEGSFYSEDDEPIKSAIDLPGQKKLKQIDNNSFQSQINTNHENKDNNLESGTRSCTKKFQGSYNKKNNKSDVDNYCSKISRLGRSQSSSNDELLAVEYIQPDSKTAIESSKHSSSLMKYIGTRNMSQNANVSLYSVQSRGTQTNWKRRNKSSKGTSHHGILVDKRQNAQEIRMYSSSRSNWMSQSDEAVQIKQVFHTNSDIVSSDTPKPAHTDSGLAMADNLPTANLKKTDEIKTSEKSMLQPETSGKHSKGPPVTWSDIGVSKIDDRGNRILMSASQDEITDSTSRINCFQQFVEDWDDAEIISIDNLRHECSVFLKQLVSHVGKQEKYLKKQIRHGDTRCFTGLEVIANRWFQELRTESYKFIIYRAFQKGVTKAVLKHNLEAMPEIDCIITSWTTKNVCTVIEQCSDKLNIQNSLSKPDIEEISYKIMVRIYNLADRWCPRILLQDGRQLEEEIGFKTGLEAILSSKGSLLQFQDLISTSMIHIQTQSDRNRNNNGGIIETLTSQASMSTLNSSEYLVLYTLASCVVRLAFQNQDWILREDWDKITQGSTPRYLDEFFRQQQSELLTVWKLCSNVVDEAQEELDKDYKDASFVYTQFLVRQLALSSLEDLIKDEDDKFCERYKELRSKLYKQWSKQGFHQTLNTMNYLPEVLLSNYVAKIKDKDHITDDTSPYFILSQSHSLDRIKAELGHTIMTTVKKNLFSYGGRLFFLTDEYELKSLMDRGDFHITEHTFIMVDSAVVETFKMLPDVTNSLLTCEIQEYVSSMLVNKAVDSARHVVMLEKQIEKQKHEPTKINMTEFASVAKSLGPMVLFLKNVKARNTIKPKDFVAKMENKHTDFVAVNLQNVYEAGLIRDDAALDRSITPKILYELEWDVTNENKKCLPHFVKSWLVVILFTGIFFNLMYVTFVGGQLSLDQIKAWLLYWLCSVTAYGFVLLPILAIVVGLVVYLKQ</sequence>
<feature type="transmembrane region" description="Helical" evidence="2">
    <location>
        <begin position="197"/>
        <end position="217"/>
    </location>
</feature>
<gene>
    <name evidence="3" type="ORF">MGAL_10B080509</name>
</gene>
<evidence type="ECO:0000313" key="4">
    <source>
        <dbReference type="Proteomes" id="UP000596742"/>
    </source>
</evidence>
<protein>
    <submittedName>
        <fullName evidence="3">Uncharacterized protein</fullName>
    </submittedName>
</protein>
<dbReference type="OrthoDB" id="6110197at2759"/>
<feature type="transmembrane region" description="Helical" evidence="2">
    <location>
        <begin position="1195"/>
        <end position="1223"/>
    </location>
</feature>
<dbReference type="AlphaFoldDB" id="A0A8B6FR63"/>
<dbReference type="Proteomes" id="UP000596742">
    <property type="component" value="Unassembled WGS sequence"/>
</dbReference>
<comment type="caution">
    <text evidence="3">The sequence shown here is derived from an EMBL/GenBank/DDBJ whole genome shotgun (WGS) entry which is preliminary data.</text>
</comment>
<evidence type="ECO:0000313" key="3">
    <source>
        <dbReference type="EMBL" id="VDI52413.1"/>
    </source>
</evidence>
<feature type="transmembrane region" description="Helical" evidence="2">
    <location>
        <begin position="164"/>
        <end position="185"/>
    </location>
</feature>
<name>A0A8B6FR63_MYTGA</name>
<organism evidence="3 4">
    <name type="scientific">Mytilus galloprovincialis</name>
    <name type="common">Mediterranean mussel</name>
    <dbReference type="NCBI Taxonomy" id="29158"/>
    <lineage>
        <taxon>Eukaryota</taxon>
        <taxon>Metazoa</taxon>
        <taxon>Spiralia</taxon>
        <taxon>Lophotrochozoa</taxon>
        <taxon>Mollusca</taxon>
        <taxon>Bivalvia</taxon>
        <taxon>Autobranchia</taxon>
        <taxon>Pteriomorphia</taxon>
        <taxon>Mytilida</taxon>
        <taxon>Mytiloidea</taxon>
        <taxon>Mytilidae</taxon>
        <taxon>Mytilinae</taxon>
        <taxon>Mytilus</taxon>
    </lineage>
</organism>
<feature type="compositionally biased region" description="Basic and acidic residues" evidence="1">
    <location>
        <begin position="498"/>
        <end position="507"/>
    </location>
</feature>
<keyword evidence="2" id="KW-0472">Membrane</keyword>
<feature type="region of interest" description="Disordered" evidence="1">
    <location>
        <begin position="470"/>
        <end position="530"/>
    </location>
</feature>
<evidence type="ECO:0000256" key="2">
    <source>
        <dbReference type="SAM" id="Phobius"/>
    </source>
</evidence>
<keyword evidence="2" id="KW-0812">Transmembrane</keyword>